<gene>
    <name evidence="2" type="primary">6041952</name>
    <name evidence="1" type="ORF">CpipJ_CPIJ009510</name>
</gene>
<evidence type="ECO:0000313" key="3">
    <source>
        <dbReference type="Proteomes" id="UP000002320"/>
    </source>
</evidence>
<protein>
    <submittedName>
        <fullName evidence="1 2">Pb-fam-2 protein</fullName>
    </submittedName>
</protein>
<proteinExistence type="predicted"/>
<sequence length="73" mass="7914">MPLVLRAQQCNVLEPSVVVVMSAGHPHKCVLTATPPVTSDVRGTRCENPPEPRTTLCFGTLDDVLDDEKAIML</sequence>
<organism>
    <name type="scientific">Culex quinquefasciatus</name>
    <name type="common">Southern house mosquito</name>
    <name type="synonym">Culex pungens</name>
    <dbReference type="NCBI Taxonomy" id="7176"/>
    <lineage>
        <taxon>Eukaryota</taxon>
        <taxon>Metazoa</taxon>
        <taxon>Ecdysozoa</taxon>
        <taxon>Arthropoda</taxon>
        <taxon>Hexapoda</taxon>
        <taxon>Insecta</taxon>
        <taxon>Pterygota</taxon>
        <taxon>Neoptera</taxon>
        <taxon>Endopterygota</taxon>
        <taxon>Diptera</taxon>
        <taxon>Nematocera</taxon>
        <taxon>Culicoidea</taxon>
        <taxon>Culicidae</taxon>
        <taxon>Culicinae</taxon>
        <taxon>Culicini</taxon>
        <taxon>Culex</taxon>
        <taxon>Culex</taxon>
    </lineage>
</organism>
<dbReference type="InParanoid" id="B0WR03"/>
<reference evidence="1" key="1">
    <citation type="submission" date="2007-03" db="EMBL/GenBank/DDBJ databases">
        <title>Annotation of Culex pipiens quinquefasciatus.</title>
        <authorList>
            <consortium name="The Broad Institute Genome Sequencing Platform"/>
            <person name="Atkinson P.W."/>
            <person name="Hemingway J."/>
            <person name="Christensen B.M."/>
            <person name="Higgs S."/>
            <person name="Kodira C."/>
            <person name="Hannick L."/>
            <person name="Megy K."/>
            <person name="O'Leary S."/>
            <person name="Pearson M."/>
            <person name="Haas B.J."/>
            <person name="Mauceli E."/>
            <person name="Wortman J.R."/>
            <person name="Lee N.H."/>
            <person name="Guigo R."/>
            <person name="Stanke M."/>
            <person name="Alvarado L."/>
            <person name="Amedeo P."/>
            <person name="Antoine C.H."/>
            <person name="Arensburger P."/>
            <person name="Bidwell S.L."/>
            <person name="Crawford M."/>
            <person name="Camaro F."/>
            <person name="Devon K."/>
            <person name="Engels R."/>
            <person name="Hammond M."/>
            <person name="Howarth C."/>
            <person name="Koehrsen M."/>
            <person name="Lawson D."/>
            <person name="Montgomery P."/>
            <person name="Nene V."/>
            <person name="Nusbaum C."/>
            <person name="Puiu D."/>
            <person name="Romero-Severson J."/>
            <person name="Severson D.W."/>
            <person name="Shumway M."/>
            <person name="Sisk P."/>
            <person name="Stolte C."/>
            <person name="Zeng Q."/>
            <person name="Eisenstadt E."/>
            <person name="Fraser-Liggett C."/>
            <person name="Strausberg R."/>
            <person name="Galagan J."/>
            <person name="Birren B."/>
            <person name="Collins F.H."/>
        </authorList>
    </citation>
    <scope>NUCLEOTIDE SEQUENCE [LARGE SCALE GENOMIC DNA]</scope>
    <source>
        <strain evidence="1">JHB</strain>
    </source>
</reference>
<dbReference type="EMBL" id="DS232047">
    <property type="protein sequence ID" value="EDS33090.1"/>
    <property type="molecule type" value="Genomic_DNA"/>
</dbReference>
<reference evidence="2" key="2">
    <citation type="submission" date="2021-02" db="UniProtKB">
        <authorList>
            <consortium name="EnsemblMetazoa"/>
        </authorList>
    </citation>
    <scope>IDENTIFICATION</scope>
    <source>
        <strain evidence="2">JHB</strain>
    </source>
</reference>
<keyword evidence="3" id="KW-1185">Reference proteome</keyword>
<evidence type="ECO:0000313" key="2">
    <source>
        <dbReference type="EnsemblMetazoa" id="CPIJ009510-PA"/>
    </source>
</evidence>
<dbReference type="HOGENOM" id="CLU_2707251_0_0_1"/>
<accession>B0WR03</accession>
<name>B0WR03_CULQU</name>
<dbReference type="KEGG" id="cqu:CpipJ_CPIJ009510"/>
<dbReference type="Proteomes" id="UP000002320">
    <property type="component" value="Unassembled WGS sequence"/>
</dbReference>
<dbReference type="EnsemblMetazoa" id="CPIJ009510-RA">
    <property type="protein sequence ID" value="CPIJ009510-PA"/>
    <property type="gene ID" value="CPIJ009510"/>
</dbReference>
<evidence type="ECO:0000313" key="1">
    <source>
        <dbReference type="EMBL" id="EDS33090.1"/>
    </source>
</evidence>
<dbReference type="AlphaFoldDB" id="B0WR03"/>
<dbReference type="VEuPathDB" id="VectorBase:CPIJ009510"/>